<evidence type="ECO:0000313" key="2">
    <source>
        <dbReference type="Proteomes" id="UP000800092"/>
    </source>
</evidence>
<dbReference type="PANTHER" id="PTHR46082:SF6">
    <property type="entry name" value="AAA+ ATPASE DOMAIN-CONTAINING PROTEIN-RELATED"/>
    <property type="match status" value="1"/>
</dbReference>
<evidence type="ECO:0000313" key="1">
    <source>
        <dbReference type="EMBL" id="KAF2234939.1"/>
    </source>
</evidence>
<dbReference type="SUPFAM" id="SSF52540">
    <property type="entry name" value="P-loop containing nucleoside triphosphate hydrolases"/>
    <property type="match status" value="1"/>
</dbReference>
<dbReference type="InterPro" id="IPR011990">
    <property type="entry name" value="TPR-like_helical_dom_sf"/>
</dbReference>
<dbReference type="AlphaFoldDB" id="A0A6A6HAS5"/>
<protein>
    <submittedName>
        <fullName evidence="1">TPR-like protein</fullName>
    </submittedName>
</protein>
<dbReference type="Gene3D" id="1.25.40.10">
    <property type="entry name" value="Tetratricopeptide repeat domain"/>
    <property type="match status" value="1"/>
</dbReference>
<dbReference type="Proteomes" id="UP000800092">
    <property type="component" value="Unassembled WGS sequence"/>
</dbReference>
<accession>A0A6A6HAS5</accession>
<dbReference type="Pfam" id="PF13374">
    <property type="entry name" value="TPR_10"/>
    <property type="match status" value="2"/>
</dbReference>
<sequence>MGGPIFQGNFVGLPVTHVDPAIAARPDYLGHFSNSSLAPVKAFIPRVLLRDQIRAQLCDGEANGTTSMLAVWGLGGAGKTQLVLDYVQQYRRQYKATFWIEAGQKESLERDFVNLYQTLFGEHNGAGQETISVDKAVTAVKSWFSGRQGPWLFVFDGADAIDDEKAKGYIAIKHFIPDIPSLHVVITTRTGAAKGMTRLGGVQVGDMEEVQAIDLFCRCSEVQRDDGSIEEVKAIVRELGYLALAITLAGTYVGTTPRLQFDIKAYLPEYRQRRRELLKRKPESILHQYSESVLTTWETSYQAISDSDYPEAADIMTMLSFLSSDDIFLQLFNTGLQTSAKAMSHMDIYKIEDCFRILEKYSFLQWKKDQASFAMHKLVHAWGFDRLEESKQSSFSITVLKLMAAAITGCSSWPDDKLRLVPHVMANFYTVAQPGYISNRIGEEIVDDIESLALFLAEIGWTREEQMLKEFVLSKHHGHLSEAARIQREVLGKWKLILGEEHLNTILTMHNLAVTLGDQGHLSEAARMQREVLEKWRLILGEEHPDTILTMHNLAVTLRRQGHLSEAAQIHREVLEKRRQILGEEHPDTISTTSHLATTLHYQGYSSEAVQTHREVLEKSRRILGEEHPYTLTIMKNLAVTLHNQGYLSEAIQMHREVLENRRRILGEEHPHTINTMNNLAVTLDRFYRPRLLGNVGRRGEGEQESFTV</sequence>
<gene>
    <name evidence="1" type="ORF">EV356DRAFT_566855</name>
</gene>
<dbReference type="EMBL" id="ML991795">
    <property type="protein sequence ID" value="KAF2234939.1"/>
    <property type="molecule type" value="Genomic_DNA"/>
</dbReference>
<proteinExistence type="predicted"/>
<dbReference type="OrthoDB" id="674604at2759"/>
<keyword evidence="2" id="KW-1185">Reference proteome</keyword>
<reference evidence="1" key="1">
    <citation type="journal article" date="2020" name="Stud. Mycol.">
        <title>101 Dothideomycetes genomes: a test case for predicting lifestyles and emergence of pathogens.</title>
        <authorList>
            <person name="Haridas S."/>
            <person name="Albert R."/>
            <person name="Binder M."/>
            <person name="Bloem J."/>
            <person name="Labutti K."/>
            <person name="Salamov A."/>
            <person name="Andreopoulos B."/>
            <person name="Baker S."/>
            <person name="Barry K."/>
            <person name="Bills G."/>
            <person name="Bluhm B."/>
            <person name="Cannon C."/>
            <person name="Castanera R."/>
            <person name="Culley D."/>
            <person name="Daum C."/>
            <person name="Ezra D."/>
            <person name="Gonzalez J."/>
            <person name="Henrissat B."/>
            <person name="Kuo A."/>
            <person name="Liang C."/>
            <person name="Lipzen A."/>
            <person name="Lutzoni F."/>
            <person name="Magnuson J."/>
            <person name="Mondo S."/>
            <person name="Nolan M."/>
            <person name="Ohm R."/>
            <person name="Pangilinan J."/>
            <person name="Park H.-J."/>
            <person name="Ramirez L."/>
            <person name="Alfaro M."/>
            <person name="Sun H."/>
            <person name="Tritt A."/>
            <person name="Yoshinaga Y."/>
            <person name="Zwiers L.-H."/>
            <person name="Turgeon B."/>
            <person name="Goodwin S."/>
            <person name="Spatafora J."/>
            <person name="Crous P."/>
            <person name="Grigoriev I."/>
        </authorList>
    </citation>
    <scope>NUCLEOTIDE SEQUENCE</scope>
    <source>
        <strain evidence="1">Tuck. ex Michener</strain>
    </source>
</reference>
<organism evidence="1 2">
    <name type="scientific">Viridothelium virens</name>
    <name type="common">Speckled blister lichen</name>
    <name type="synonym">Trypethelium virens</name>
    <dbReference type="NCBI Taxonomy" id="1048519"/>
    <lineage>
        <taxon>Eukaryota</taxon>
        <taxon>Fungi</taxon>
        <taxon>Dikarya</taxon>
        <taxon>Ascomycota</taxon>
        <taxon>Pezizomycotina</taxon>
        <taxon>Dothideomycetes</taxon>
        <taxon>Dothideomycetes incertae sedis</taxon>
        <taxon>Trypetheliales</taxon>
        <taxon>Trypetheliaceae</taxon>
        <taxon>Viridothelium</taxon>
    </lineage>
</organism>
<name>A0A6A6HAS5_VIRVR</name>
<dbReference type="InterPro" id="IPR027417">
    <property type="entry name" value="P-loop_NTPase"/>
</dbReference>
<dbReference type="PANTHER" id="PTHR46082">
    <property type="entry name" value="ATP/GTP-BINDING PROTEIN-RELATED"/>
    <property type="match status" value="1"/>
</dbReference>
<dbReference type="SUPFAM" id="SSF48452">
    <property type="entry name" value="TPR-like"/>
    <property type="match status" value="2"/>
</dbReference>
<dbReference type="Gene3D" id="3.40.50.300">
    <property type="entry name" value="P-loop containing nucleotide triphosphate hydrolases"/>
    <property type="match status" value="1"/>
</dbReference>
<dbReference type="InterPro" id="IPR053137">
    <property type="entry name" value="NLR-like"/>
</dbReference>
<dbReference type="Pfam" id="PF13424">
    <property type="entry name" value="TPR_12"/>
    <property type="match status" value="1"/>
</dbReference>